<evidence type="ECO:0000259" key="2">
    <source>
        <dbReference type="PROSITE" id="PS51464"/>
    </source>
</evidence>
<dbReference type="SUPFAM" id="SSF53697">
    <property type="entry name" value="SIS domain"/>
    <property type="match status" value="1"/>
</dbReference>
<dbReference type="GO" id="GO:0004360">
    <property type="term" value="F:glutamine-fructose-6-phosphate transaminase (isomerizing) activity"/>
    <property type="evidence" value="ECO:0007669"/>
    <property type="project" value="UniProtKB-EC"/>
</dbReference>
<organism evidence="4">
    <name type="scientific">Clostridioides difficile</name>
    <name type="common">Peptoclostridium difficile</name>
    <dbReference type="NCBI Taxonomy" id="1496"/>
    <lineage>
        <taxon>Bacteria</taxon>
        <taxon>Bacillati</taxon>
        <taxon>Bacillota</taxon>
        <taxon>Clostridia</taxon>
        <taxon>Peptostreptococcales</taxon>
        <taxon>Peptostreptococcaceae</taxon>
        <taxon>Clostridioides</taxon>
    </lineage>
</organism>
<dbReference type="Gene3D" id="3.40.50.10490">
    <property type="entry name" value="Glucose-6-phosphate isomerase like protein, domain 1"/>
    <property type="match status" value="2"/>
</dbReference>
<dbReference type="EMBL" id="LK933338">
    <property type="protein sequence ID" value="CDT68840.1"/>
    <property type="molecule type" value="Genomic_DNA"/>
</dbReference>
<dbReference type="Pfam" id="PF01380">
    <property type="entry name" value="SIS"/>
    <property type="match status" value="1"/>
</dbReference>
<name>A0A031WCG2_CLODI</name>
<dbReference type="GO" id="GO:0097367">
    <property type="term" value="F:carbohydrate derivative binding"/>
    <property type="evidence" value="ECO:0007669"/>
    <property type="project" value="InterPro"/>
</dbReference>
<evidence type="ECO:0000313" key="5">
    <source>
        <dbReference type="EMBL" id="CDT68840.1"/>
    </source>
</evidence>
<dbReference type="EMBL" id="CAADAN010000012">
    <property type="protein sequence ID" value="VFD34171.1"/>
    <property type="molecule type" value="Genomic_DNA"/>
</dbReference>
<dbReference type="InterPro" id="IPR035466">
    <property type="entry name" value="GlmS/AgaS_SIS"/>
</dbReference>
<dbReference type="RefSeq" id="WP_003432374.1">
    <property type="nucleotide sequence ID" value="NZ_AP025558.1"/>
</dbReference>
<evidence type="ECO:0000313" key="4">
    <source>
        <dbReference type="EMBL" id="CDS89440.1"/>
    </source>
</evidence>
<dbReference type="GO" id="GO:0006002">
    <property type="term" value="P:fructose 6-phosphate metabolic process"/>
    <property type="evidence" value="ECO:0007669"/>
    <property type="project" value="TreeGrafter"/>
</dbReference>
<keyword evidence="8" id="KW-0032">Aminotransferase</keyword>
<evidence type="ECO:0000313" key="9">
    <source>
        <dbReference type="EMBL" id="VFD34171.1"/>
    </source>
</evidence>
<dbReference type="InterPro" id="IPR046348">
    <property type="entry name" value="SIS_dom_sf"/>
</dbReference>
<dbReference type="EMBL" id="DAEQIJ010000013">
    <property type="protein sequence ID" value="HBH2620841.1"/>
    <property type="molecule type" value="Genomic_DNA"/>
</dbReference>
<evidence type="ECO:0000313" key="8">
    <source>
        <dbReference type="EMBL" id="SJS60016.1"/>
    </source>
</evidence>
<dbReference type="EMBL" id="LK932529">
    <property type="protein sequence ID" value="CDS89440.1"/>
    <property type="molecule type" value="Genomic_DNA"/>
</dbReference>
<dbReference type="KEGG" id="pdf:CD630DERM_32750"/>
<gene>
    <name evidence="8" type="primary">glmS_1</name>
    <name evidence="9" type="synonym">glmS_2</name>
    <name evidence="5" type="ORF">BN1095_640046</name>
    <name evidence="4" type="ORF">BN1096_740105</name>
    <name evidence="3" type="ORF">BN1097_360084</name>
    <name evidence="6" type="ORF">KRM00_001449</name>
    <name evidence="7" type="ORF">KRQ00_002622</name>
    <name evidence="9" type="ORF">SAMEA1402399_02958</name>
    <name evidence="8" type="ORF">SAMEA3375112_02472</name>
</gene>
<evidence type="ECO:0000313" key="6">
    <source>
        <dbReference type="EMBL" id="HBH1541972.1"/>
    </source>
</evidence>
<dbReference type="EMBL" id="LK932372">
    <property type="protein sequence ID" value="CDS85136.1"/>
    <property type="molecule type" value="Genomic_DNA"/>
</dbReference>
<evidence type="ECO:0000313" key="11">
    <source>
        <dbReference type="Proteomes" id="UP000411588"/>
    </source>
</evidence>
<evidence type="ECO:0000313" key="3">
    <source>
        <dbReference type="EMBL" id="CDS85136.1"/>
    </source>
</evidence>
<dbReference type="GeneID" id="66355769"/>
<dbReference type="SMR" id="A0A031WCG2"/>
<dbReference type="EMBL" id="DAEPXK010000011">
    <property type="protein sequence ID" value="HBH1541972.1"/>
    <property type="molecule type" value="Genomic_DNA"/>
</dbReference>
<dbReference type="Proteomes" id="UP000879542">
    <property type="component" value="Unassembled WGS sequence"/>
</dbReference>
<reference evidence="4" key="1">
    <citation type="submission" date="2014-07" db="EMBL/GenBank/DDBJ databases">
        <authorList>
            <person name="Monot Marc"/>
        </authorList>
    </citation>
    <scope>NUCLEOTIDE SEQUENCE</scope>
    <source>
        <strain evidence="5">7032989</strain>
        <strain evidence="3">7032994</strain>
    </source>
</reference>
<dbReference type="InterPro" id="IPR035490">
    <property type="entry name" value="GlmS/FrlB_SIS"/>
</dbReference>
<keyword evidence="4" id="KW-0413">Isomerase</keyword>
<dbReference type="Proteomes" id="UP000189137">
    <property type="component" value="Unassembled WGS sequence"/>
</dbReference>
<accession>A0A031WCG2</accession>
<keyword evidence="8" id="KW-0808">Transferase</keyword>
<protein>
    <submittedName>
        <fullName evidence="8">Glucosamine--fructose-6-phosphate aminotransferase [isomerizing]</fullName>
    </submittedName>
    <submittedName>
        <fullName evidence="4 9">Phosphosugar isomerase</fullName>
        <ecNumber evidence="8 9">2.6.1.16</ecNumber>
    </submittedName>
    <submittedName>
        <fullName evidence="3">SIS domain protein</fullName>
    </submittedName>
    <submittedName>
        <fullName evidence="6">SIS domain-containing protein</fullName>
    </submittedName>
</protein>
<dbReference type="EMBL" id="FUPS01000008">
    <property type="protein sequence ID" value="SJS60016.1"/>
    <property type="molecule type" value="Genomic_DNA"/>
</dbReference>
<reference evidence="6" key="3">
    <citation type="journal article" date="2018" name="Genome Biol.">
        <title>SKESA: strategic k-mer extension for scrupulous assemblies.</title>
        <authorList>
            <person name="Souvorov A."/>
            <person name="Agarwala R."/>
            <person name="Lipman D.J."/>
        </authorList>
    </citation>
    <scope>NUCLEOTIDE SEQUENCE</scope>
    <source>
        <strain evidence="7">Clostridioides</strain>
        <strain evidence="6">HN1000</strain>
    </source>
</reference>
<evidence type="ECO:0000313" key="7">
    <source>
        <dbReference type="EMBL" id="HBH2620841.1"/>
    </source>
</evidence>
<proteinExistence type="predicted"/>
<dbReference type="InterPro" id="IPR001347">
    <property type="entry name" value="SIS_dom"/>
</dbReference>
<dbReference type="EC" id="2.6.1.16" evidence="8 9"/>
<dbReference type="GO" id="GO:0016853">
    <property type="term" value="F:isomerase activity"/>
    <property type="evidence" value="ECO:0007669"/>
    <property type="project" value="UniProtKB-KW"/>
</dbReference>
<feature type="domain" description="SIS" evidence="2">
    <location>
        <begin position="24"/>
        <end position="166"/>
    </location>
</feature>
<dbReference type="CDD" id="cd05009">
    <property type="entry name" value="SIS_GlmS_GlmD_2"/>
    <property type="match status" value="1"/>
</dbReference>
<dbReference type="AlphaFoldDB" id="A0A031WCG2"/>
<dbReference type="Proteomes" id="UP000878956">
    <property type="component" value="Unassembled WGS sequence"/>
</dbReference>
<dbReference type="PANTHER" id="PTHR10937:SF17">
    <property type="entry name" value="GLUCOSAMINE-FRUCTOSE-6-PHOSPHATE AMINOTRANSFERASE"/>
    <property type="match status" value="1"/>
</dbReference>
<dbReference type="GO" id="GO:0006487">
    <property type="term" value="P:protein N-linked glycosylation"/>
    <property type="evidence" value="ECO:0007669"/>
    <property type="project" value="TreeGrafter"/>
</dbReference>
<dbReference type="PANTHER" id="PTHR10937">
    <property type="entry name" value="GLUCOSAMINE--FRUCTOSE-6-PHOSPHATE AMINOTRANSFERASE, ISOMERIZING"/>
    <property type="match status" value="1"/>
</dbReference>
<sequence>MTIQDYMLETPVRMREIISNADSLFNEVKRTNLKKIIITGSGTSYHSGVQVQPYLQNLLDIDVVKMYPFMITEDTFKFDNENTLVVGVSQGGSSYSTYNAMKLAEDKGCKIASMAGCKNALIDEISDYILTVNCGEEKSGAKTKGYYCTKLNLMLLGLQIAREKGIISSEKYNEEINKILDAINRFEAVYKLSKQWIERNKEKLVNSKEIRIIGHSDIYGDTLEAALKLLETMRIPVTGYEFEEFIHGIYNAINSDSTIFILDTGKEPRVTKMIDVLSGWTENVFAIGRDVTENDKNLKIDITDNPYYQTFNFIVPIQLICGEIPTLRGVDPSVPKDTRFHMKLGSKKLNK</sequence>
<keyword evidence="1" id="KW-0677">Repeat</keyword>
<reference evidence="8 10" key="2">
    <citation type="submission" date="2017-02" db="EMBL/GenBank/DDBJ databases">
        <authorList>
            <consortium name="Pathogen Informatics"/>
        </authorList>
    </citation>
    <scope>NUCLEOTIDE SEQUENCE [LARGE SCALE GENOMIC DNA]</scope>
    <source>
        <strain evidence="11">clo34</strain>
        <strain evidence="9">Clo34</strain>
        <strain evidence="8 10">VRECD0157</strain>
    </source>
</reference>
<evidence type="ECO:0000313" key="10">
    <source>
        <dbReference type="Proteomes" id="UP000189137"/>
    </source>
</evidence>
<dbReference type="Proteomes" id="UP000411588">
    <property type="component" value="Unassembled WGS sequence"/>
</dbReference>
<dbReference type="GO" id="GO:0006047">
    <property type="term" value="P:UDP-N-acetylglucosamine metabolic process"/>
    <property type="evidence" value="ECO:0007669"/>
    <property type="project" value="TreeGrafter"/>
</dbReference>
<dbReference type="CDD" id="cd05008">
    <property type="entry name" value="SIS_GlmS_GlmD_1"/>
    <property type="match status" value="1"/>
</dbReference>
<evidence type="ECO:0000256" key="1">
    <source>
        <dbReference type="ARBA" id="ARBA00022737"/>
    </source>
</evidence>
<reference evidence="6" key="4">
    <citation type="submission" date="2021-06" db="EMBL/GenBank/DDBJ databases">
        <authorList>
            <consortium name="NCBI Pathogen Detection Project"/>
        </authorList>
    </citation>
    <scope>NUCLEOTIDE SEQUENCE</scope>
    <source>
        <strain evidence="7">Clostridioides</strain>
        <strain evidence="6">HN1000</strain>
    </source>
</reference>
<dbReference type="PATRIC" id="fig|1496.1371.peg.367"/>
<dbReference type="PROSITE" id="PS51464">
    <property type="entry name" value="SIS"/>
    <property type="match status" value="1"/>
</dbReference>